<name>A0A9X9A1X7_BACCE</name>
<gene>
    <name evidence="1" type="ORF">FC695_38145</name>
</gene>
<evidence type="ECO:0000313" key="2">
    <source>
        <dbReference type="Proteomes" id="UP000308444"/>
    </source>
</evidence>
<feature type="non-terminal residue" evidence="1">
    <location>
        <position position="1"/>
    </location>
</feature>
<dbReference type="EMBL" id="SZOH01004098">
    <property type="protein sequence ID" value="TKI88150.1"/>
    <property type="molecule type" value="Genomic_DNA"/>
</dbReference>
<organism evidence="1 2">
    <name type="scientific">Bacillus cereus</name>
    <dbReference type="NCBI Taxonomy" id="1396"/>
    <lineage>
        <taxon>Bacteria</taxon>
        <taxon>Bacillati</taxon>
        <taxon>Bacillota</taxon>
        <taxon>Bacilli</taxon>
        <taxon>Bacillales</taxon>
        <taxon>Bacillaceae</taxon>
        <taxon>Bacillus</taxon>
        <taxon>Bacillus cereus group</taxon>
    </lineage>
</organism>
<dbReference type="AlphaFoldDB" id="A0A9X9A1X7"/>
<proteinExistence type="predicted"/>
<feature type="non-terminal residue" evidence="1">
    <location>
        <position position="103"/>
    </location>
</feature>
<comment type="caution">
    <text evidence="1">The sequence shown here is derived from an EMBL/GenBank/DDBJ whole genome shotgun (WGS) entry which is preliminary data.</text>
</comment>
<sequence length="103" mass="11994">INHTCSLDRIKKINERFYYLPSTTEEYNCAIIYVDDSFTALIDAFSYELAVIILNENDEPLCCITSQQMIPFLYKSYNELQSFYDTVIQTTDSSVTVIDSKEY</sequence>
<reference evidence="1 2" key="1">
    <citation type="journal article" date="2019" name="Environ. Microbiol.">
        <title>An active ?-lactamase is a part of an orchestrated cell wall stress resistance network of Bacillus subtilis and related rhizosphere species.</title>
        <authorList>
            <person name="Bucher T."/>
            <person name="Keren-Paz A."/>
            <person name="Hausser J."/>
            <person name="Olender T."/>
            <person name="Cytryn E."/>
            <person name="Kolodkin-Gal I."/>
        </authorList>
    </citation>
    <scope>NUCLEOTIDE SEQUENCE [LARGE SCALE GENOMIC DNA]</scope>
    <source>
        <strain evidence="1 2">I32</strain>
    </source>
</reference>
<accession>A0A9X9A1X7</accession>
<evidence type="ECO:0000313" key="1">
    <source>
        <dbReference type="EMBL" id="TKI88150.1"/>
    </source>
</evidence>
<protein>
    <submittedName>
        <fullName evidence="1">AAA family ATPase</fullName>
    </submittedName>
</protein>
<dbReference type="Proteomes" id="UP000308444">
    <property type="component" value="Unassembled WGS sequence"/>
</dbReference>